<keyword evidence="9" id="KW-1185">Reference proteome</keyword>
<dbReference type="GO" id="GO:0030420">
    <property type="term" value="P:establishment of competence for transformation"/>
    <property type="evidence" value="ECO:0007669"/>
    <property type="project" value="InterPro"/>
</dbReference>
<evidence type="ECO:0000313" key="8">
    <source>
        <dbReference type="EMBL" id="MBE9610077.1"/>
    </source>
</evidence>
<reference evidence="8 9" key="1">
    <citation type="submission" date="2020-10" db="EMBL/GenBank/DDBJ databases">
        <title>The genome sequence of Chitinilyticum litopenaei 4Y14.</title>
        <authorList>
            <person name="Liu Y."/>
        </authorList>
    </citation>
    <scope>NUCLEOTIDE SEQUENCE [LARGE SCALE GENOMIC DNA]</scope>
    <source>
        <strain evidence="8 9">4Y14</strain>
    </source>
</reference>
<dbReference type="InterPro" id="IPR004477">
    <property type="entry name" value="ComEC_N"/>
</dbReference>
<dbReference type="NCBIfam" id="TIGR00361">
    <property type="entry name" value="ComEC_Rec2"/>
    <property type="match status" value="1"/>
</dbReference>
<dbReference type="InterPro" id="IPR036866">
    <property type="entry name" value="RibonucZ/Hydroxyglut_hydro"/>
</dbReference>
<evidence type="ECO:0000256" key="3">
    <source>
        <dbReference type="ARBA" id="ARBA00022692"/>
    </source>
</evidence>
<keyword evidence="2" id="KW-1003">Cell membrane</keyword>
<accession>A0A8J7FLI6</accession>
<dbReference type="GO" id="GO:0005886">
    <property type="term" value="C:plasma membrane"/>
    <property type="evidence" value="ECO:0007669"/>
    <property type="project" value="UniProtKB-SubCell"/>
</dbReference>
<evidence type="ECO:0000313" key="9">
    <source>
        <dbReference type="Proteomes" id="UP000604481"/>
    </source>
</evidence>
<dbReference type="InterPro" id="IPR035681">
    <property type="entry name" value="ComA-like_MBL"/>
</dbReference>
<dbReference type="SMART" id="SM00849">
    <property type="entry name" value="Lactamase_B"/>
    <property type="match status" value="1"/>
</dbReference>
<name>A0A8J7FLI6_9NEIS</name>
<proteinExistence type="predicted"/>
<dbReference type="AlphaFoldDB" id="A0A8J7FLI6"/>
<dbReference type="NCBIfam" id="TIGR00360">
    <property type="entry name" value="ComEC_N-term"/>
    <property type="match status" value="1"/>
</dbReference>
<feature type="transmembrane region" description="Helical" evidence="6">
    <location>
        <begin position="237"/>
        <end position="261"/>
    </location>
</feature>
<dbReference type="Pfam" id="PF00753">
    <property type="entry name" value="Lactamase_B"/>
    <property type="match status" value="1"/>
</dbReference>
<sequence>MLLRLLLPMAAFVAGVVLLHQQTSLPAASSLPLLFLPGLLAMSLRRTRMLGSLLLALALGICHASWQARTRLEQRLPAALEGQTMELRGRIEGLPQNARNGLRLVFAPDPGQQDGLPARILLRWYKPSITPVPGQRWQFTVSLKRPHGMQNPASFDAESWLLQENLGATGTIRSGTPLQDSRLSAPVDQLRSLLQQRMETALGHSEYAGVIIALAIGEQSAIPAEQWQRFAATGITHLVSISGLHITLLAALAALATRSIWRRIPRLCSRFGAPRAAIIAGVCTAIIYSLLAGMSIPTQRTLIMLLLAALALWQQRPWPGSLIWLAALALVVTLDPFAVLSPGFWLSFLTVGALLWAGLASLRTGARWQGWIQTQWAATLATAPLLLLWFGQLPLYSPLANAIAIPLVSLLVTPLTLLGLLDPSDELLQLAAKLFGWLDLVLQQLAAAPHATLRLAAPSAWALLLAAGGVTLLLAPRGLSGRWLGGIALLPALTGSPPQPLADGEFAVTVFDIGQGLSVQVQTRSHSLLFDTGPPGSERLLASQFPTAPDVLVLSHNDNDHIGAAAALLAQFPHSTLWHSLPSHHPLLAGRTVHSCTAGQSWEWNGIAFRWLWPPAGFSGSDNASSCTLLIDNGHQRILIPADMGLPEEALLLADALPDIDVLVAGHHGSKNSTGSDWLAALQPEHVIYSAGYRNRFGHPAAATRQRVQAQGSREWRTDLQGAILIRGGRLLELHAWRELQPRYWYTAGNADSPDAP</sequence>
<evidence type="ECO:0000256" key="5">
    <source>
        <dbReference type="ARBA" id="ARBA00023136"/>
    </source>
</evidence>
<dbReference type="InterPro" id="IPR052159">
    <property type="entry name" value="Competence_DNA_uptake"/>
</dbReference>
<feature type="domain" description="Metallo-beta-lactamase" evidence="7">
    <location>
        <begin position="515"/>
        <end position="693"/>
    </location>
</feature>
<evidence type="ECO:0000256" key="4">
    <source>
        <dbReference type="ARBA" id="ARBA00022989"/>
    </source>
</evidence>
<gene>
    <name evidence="8" type="ORF">INR99_12070</name>
</gene>
<dbReference type="CDD" id="cd07731">
    <property type="entry name" value="ComA-like_MBL-fold"/>
    <property type="match status" value="1"/>
</dbReference>
<protein>
    <submittedName>
        <fullName evidence="8">DNA internalization-related competence protein ComEC/Rec2</fullName>
    </submittedName>
</protein>
<feature type="transmembrane region" description="Helical" evidence="6">
    <location>
        <begin position="344"/>
        <end position="362"/>
    </location>
</feature>
<evidence type="ECO:0000256" key="6">
    <source>
        <dbReference type="SAM" id="Phobius"/>
    </source>
</evidence>
<feature type="transmembrane region" description="Helical" evidence="6">
    <location>
        <begin position="399"/>
        <end position="418"/>
    </location>
</feature>
<dbReference type="InterPro" id="IPR004797">
    <property type="entry name" value="Competence_ComEC/Rec2"/>
</dbReference>
<feature type="transmembrane region" description="Helical" evidence="6">
    <location>
        <begin position="320"/>
        <end position="338"/>
    </location>
</feature>
<feature type="transmembrane region" description="Helical" evidence="6">
    <location>
        <begin position="374"/>
        <end position="393"/>
    </location>
</feature>
<comment type="caution">
    <text evidence="8">The sequence shown here is derived from an EMBL/GenBank/DDBJ whole genome shotgun (WGS) entry which is preliminary data.</text>
</comment>
<dbReference type="EMBL" id="JADFUA010000007">
    <property type="protein sequence ID" value="MBE9610077.1"/>
    <property type="molecule type" value="Genomic_DNA"/>
</dbReference>
<keyword evidence="3 6" id="KW-0812">Transmembrane</keyword>
<dbReference type="PANTHER" id="PTHR30619">
    <property type="entry name" value="DNA INTERNALIZATION/COMPETENCE PROTEIN COMEC/REC2"/>
    <property type="match status" value="1"/>
</dbReference>
<dbReference type="PANTHER" id="PTHR30619:SF1">
    <property type="entry name" value="RECOMBINATION PROTEIN 2"/>
    <property type="match status" value="1"/>
</dbReference>
<evidence type="ECO:0000256" key="2">
    <source>
        <dbReference type="ARBA" id="ARBA00022475"/>
    </source>
</evidence>
<evidence type="ECO:0000259" key="7">
    <source>
        <dbReference type="SMART" id="SM00849"/>
    </source>
</evidence>
<comment type="subcellular location">
    <subcellularLocation>
        <location evidence="1">Cell membrane</location>
        <topology evidence="1">Multi-pass membrane protein</topology>
    </subcellularLocation>
</comment>
<keyword evidence="4 6" id="KW-1133">Transmembrane helix</keyword>
<dbReference type="Pfam" id="PF13567">
    <property type="entry name" value="DUF4131"/>
    <property type="match status" value="1"/>
</dbReference>
<dbReference type="InterPro" id="IPR001279">
    <property type="entry name" value="Metallo-B-lactamas"/>
</dbReference>
<evidence type="ECO:0000256" key="1">
    <source>
        <dbReference type="ARBA" id="ARBA00004651"/>
    </source>
</evidence>
<dbReference type="RefSeq" id="WP_194116606.1">
    <property type="nucleotide sequence ID" value="NZ_JADFUA010000007.1"/>
</dbReference>
<keyword evidence="5 6" id="KW-0472">Membrane</keyword>
<dbReference type="Pfam" id="PF03772">
    <property type="entry name" value="Competence"/>
    <property type="match status" value="1"/>
</dbReference>
<dbReference type="Gene3D" id="3.60.15.10">
    <property type="entry name" value="Ribonuclease Z/Hydroxyacylglutathione hydrolase-like"/>
    <property type="match status" value="1"/>
</dbReference>
<dbReference type="Proteomes" id="UP000604481">
    <property type="component" value="Unassembled WGS sequence"/>
</dbReference>
<dbReference type="SUPFAM" id="SSF56281">
    <property type="entry name" value="Metallo-hydrolase/oxidoreductase"/>
    <property type="match status" value="1"/>
</dbReference>
<feature type="transmembrane region" description="Helical" evidence="6">
    <location>
        <begin position="273"/>
        <end position="291"/>
    </location>
</feature>
<dbReference type="InterPro" id="IPR025405">
    <property type="entry name" value="DUF4131"/>
</dbReference>
<organism evidence="8 9">
    <name type="scientific">Chitinilyticum piscinae</name>
    <dbReference type="NCBI Taxonomy" id="2866724"/>
    <lineage>
        <taxon>Bacteria</taxon>
        <taxon>Pseudomonadati</taxon>
        <taxon>Pseudomonadota</taxon>
        <taxon>Betaproteobacteria</taxon>
        <taxon>Neisseriales</taxon>
        <taxon>Chitinibacteraceae</taxon>
        <taxon>Chitinilyticum</taxon>
    </lineage>
</organism>